<dbReference type="EMBL" id="CADEAL010003112">
    <property type="protein sequence ID" value="CAB1443502.1"/>
    <property type="molecule type" value="Genomic_DNA"/>
</dbReference>
<comment type="caution">
    <text evidence="2">The sequence shown here is derived from an EMBL/GenBank/DDBJ whole genome shotgun (WGS) entry which is preliminary data.</text>
</comment>
<keyword evidence="3" id="KW-1185">Reference proteome</keyword>
<accession>A0A9N7YZJ5</accession>
<dbReference type="AlphaFoldDB" id="A0A9N7YZJ5"/>
<sequence length="147" mass="15527">MQPLCANERRQQIKMDDKESDNPPACFGGIVDRGFVHQSAFLLNLDAVFCPERRASLKCAKRRETECIHVRGGGTTSSPLKPCTVDPGLPCAGGEVLNTLRVAGSGSSGGGPGVFPSQTSQTPEAQTGHIGAVRVDNKSDDERTSMG</sequence>
<dbReference type="Proteomes" id="UP001153269">
    <property type="component" value="Unassembled WGS sequence"/>
</dbReference>
<proteinExistence type="predicted"/>
<name>A0A9N7YZJ5_PLEPL</name>
<organism evidence="2 3">
    <name type="scientific">Pleuronectes platessa</name>
    <name type="common">European plaice</name>
    <dbReference type="NCBI Taxonomy" id="8262"/>
    <lineage>
        <taxon>Eukaryota</taxon>
        <taxon>Metazoa</taxon>
        <taxon>Chordata</taxon>
        <taxon>Craniata</taxon>
        <taxon>Vertebrata</taxon>
        <taxon>Euteleostomi</taxon>
        <taxon>Actinopterygii</taxon>
        <taxon>Neopterygii</taxon>
        <taxon>Teleostei</taxon>
        <taxon>Neoteleostei</taxon>
        <taxon>Acanthomorphata</taxon>
        <taxon>Carangaria</taxon>
        <taxon>Pleuronectiformes</taxon>
        <taxon>Pleuronectoidei</taxon>
        <taxon>Pleuronectidae</taxon>
        <taxon>Pleuronectes</taxon>
    </lineage>
</organism>
<evidence type="ECO:0000313" key="3">
    <source>
        <dbReference type="Proteomes" id="UP001153269"/>
    </source>
</evidence>
<feature type="compositionally biased region" description="Polar residues" evidence="1">
    <location>
        <begin position="116"/>
        <end position="125"/>
    </location>
</feature>
<feature type="region of interest" description="Disordered" evidence="1">
    <location>
        <begin position="103"/>
        <end position="147"/>
    </location>
</feature>
<feature type="compositionally biased region" description="Basic and acidic residues" evidence="1">
    <location>
        <begin position="135"/>
        <end position="147"/>
    </location>
</feature>
<reference evidence="2" key="1">
    <citation type="submission" date="2020-03" db="EMBL/GenBank/DDBJ databases">
        <authorList>
            <person name="Weist P."/>
        </authorList>
    </citation>
    <scope>NUCLEOTIDE SEQUENCE</scope>
</reference>
<evidence type="ECO:0000256" key="1">
    <source>
        <dbReference type="SAM" id="MobiDB-lite"/>
    </source>
</evidence>
<protein>
    <submittedName>
        <fullName evidence="2">Uncharacterized protein</fullName>
    </submittedName>
</protein>
<gene>
    <name evidence="2" type="ORF">PLEPLA_LOCUS31218</name>
</gene>
<evidence type="ECO:0000313" key="2">
    <source>
        <dbReference type="EMBL" id="CAB1443502.1"/>
    </source>
</evidence>